<dbReference type="InterPro" id="IPR001245">
    <property type="entry name" value="Ser-Thr/Tyr_kinase_cat_dom"/>
</dbReference>
<keyword evidence="2" id="KW-0723">Serine/threonine-protein kinase</keyword>
<evidence type="ECO:0000256" key="3">
    <source>
        <dbReference type="ARBA" id="ARBA00022679"/>
    </source>
</evidence>
<evidence type="ECO:0000313" key="13">
    <source>
        <dbReference type="EMBL" id="WOK96896.1"/>
    </source>
</evidence>
<keyword evidence="6" id="KW-0833">Ubl conjugation pathway</keyword>
<keyword evidence="10" id="KW-0175">Coiled coil</keyword>
<dbReference type="InterPro" id="IPR006016">
    <property type="entry name" value="UspA"/>
</dbReference>
<dbReference type="CDD" id="cd01989">
    <property type="entry name" value="USP_STK_Ubox_N"/>
    <property type="match status" value="1"/>
</dbReference>
<sequence>MATEVDSDSTGVVVSQLFGMEEEEEEYKKKKKQEKGDISHNLGRPLIAVAIDKEKNSKHAVRWAVDHLLINTNSIALIHVRTRQDPLNRSLATIETSSELSKEQVDDEIAQLFHPYRGFCARKGLLLMEVVLEDFDISKAIIDYIIANNIHAIIVGSSSRYALRKFMYQDVPSYLLKNAPDFCGVYVICKGKPLTIRTARTPVPAYPLPSKQSLALDSSYQPAEEQLDYSIRNNSPCCRNSERPPYYMNAATDERLLPTTKTSSDSAEYIDVVDSSLRSSRMDLQDSLCADVDFPESMDSLSMNFGDSLEPGIAESPPATNSQAVSSHKLSLQDAEPEMRRLRLELKQMKEMFNAACREAIMAKEMAREWHKMRMEEAQKVQELRHLKEAALELVEIEKAKCKAALEAAEAAKRIAELEAKRRYNAELRAKREAKERKKAEESLLLSEVRYRKYTIDEIEVATKFFSKELKIGEGGYGPVFRALLDHTPVAIKVLSPDAAQGRQQFQQEVEILSNIRHPNMVLLLGACPEYGCLIYEYMDYGSLEDRLFRKGNTPPIPWPTRFKIAAEIATGLLFLHQAKPEPLVHRDLKPANILLDHNYVSKISDVGLARLVPQSVVDNVTQYRITTTAGTLSYIDPEYQQTGMLGVKSDVYSLGIILLQIITAMKPMGLTHHVESAIEKGTFANVLDPCITDWPMEEVLSYAKLALKCAELRRKDRPNLGRVILPELNRLRSFGQAYEAARWKTNNSDHVSVMHEQQVSDSVVSAPYSFSNDGY</sequence>
<dbReference type="GO" id="GO:0004674">
    <property type="term" value="F:protein serine/threonine kinase activity"/>
    <property type="evidence" value="ECO:0007669"/>
    <property type="project" value="UniProtKB-KW"/>
</dbReference>
<dbReference type="PANTHER" id="PTHR45647">
    <property type="entry name" value="OS02G0152300 PROTEIN"/>
    <property type="match status" value="1"/>
</dbReference>
<evidence type="ECO:0000256" key="7">
    <source>
        <dbReference type="ARBA" id="ARBA00022840"/>
    </source>
</evidence>
<dbReference type="SUPFAM" id="SSF56112">
    <property type="entry name" value="Protein kinase-like (PK-like)"/>
    <property type="match status" value="1"/>
</dbReference>
<dbReference type="FunFam" id="1.10.510.10:FF:001023">
    <property type="entry name" value="Os07g0541700 protein"/>
    <property type="match status" value="1"/>
</dbReference>
<evidence type="ECO:0000256" key="9">
    <source>
        <dbReference type="ARBA" id="ARBA00048679"/>
    </source>
</evidence>
<organism evidence="13 14">
    <name type="scientific">Canna indica</name>
    <name type="common">Indian-shot</name>
    <dbReference type="NCBI Taxonomy" id="4628"/>
    <lineage>
        <taxon>Eukaryota</taxon>
        <taxon>Viridiplantae</taxon>
        <taxon>Streptophyta</taxon>
        <taxon>Embryophyta</taxon>
        <taxon>Tracheophyta</taxon>
        <taxon>Spermatophyta</taxon>
        <taxon>Magnoliopsida</taxon>
        <taxon>Liliopsida</taxon>
        <taxon>Zingiberales</taxon>
        <taxon>Cannaceae</taxon>
        <taxon>Canna</taxon>
    </lineage>
</organism>
<keyword evidence="7" id="KW-0067">ATP-binding</keyword>
<name>A0AAQ3JY07_9LILI</name>
<feature type="coiled-coil region" evidence="10">
    <location>
        <begin position="392"/>
        <end position="445"/>
    </location>
</feature>
<comment type="catalytic activity">
    <reaction evidence="1">
        <text>S-ubiquitinyl-[E2 ubiquitin-conjugating enzyme]-L-cysteine + [acceptor protein]-L-lysine = [E2 ubiquitin-conjugating enzyme]-L-cysteine + N(6)-ubiquitinyl-[acceptor protein]-L-lysine.</text>
        <dbReference type="EC" id="2.3.2.27"/>
    </reaction>
</comment>
<keyword evidence="3" id="KW-0808">Transferase</keyword>
<dbReference type="EMBL" id="CP136891">
    <property type="protein sequence ID" value="WOK96896.1"/>
    <property type="molecule type" value="Genomic_DNA"/>
</dbReference>
<accession>A0AAQ3JY07</accession>
<dbReference type="InterPro" id="IPR014729">
    <property type="entry name" value="Rossmann-like_a/b/a_fold"/>
</dbReference>
<dbReference type="Pfam" id="PF00582">
    <property type="entry name" value="Usp"/>
    <property type="match status" value="1"/>
</dbReference>
<evidence type="ECO:0000259" key="12">
    <source>
        <dbReference type="PROSITE" id="PS50011"/>
    </source>
</evidence>
<protein>
    <submittedName>
        <fullName evidence="13">U-box domain-containing protein 35-like</fullName>
    </submittedName>
</protein>
<keyword evidence="4" id="KW-0547">Nucleotide-binding</keyword>
<evidence type="ECO:0000256" key="8">
    <source>
        <dbReference type="ARBA" id="ARBA00047899"/>
    </source>
</evidence>
<dbReference type="PANTHER" id="PTHR45647:SF93">
    <property type="entry name" value="KINASE WITH ADENINE NUCLEOTIDE ALPHA HYDROLASES-LIKE DOMAIN-CONTAINING PROTEIN"/>
    <property type="match status" value="1"/>
</dbReference>
<proteinExistence type="predicted"/>
<dbReference type="InterPro" id="IPR051348">
    <property type="entry name" value="U-box_ubiquitin_ligases"/>
</dbReference>
<feature type="region of interest" description="Disordered" evidence="11">
    <location>
        <begin position="308"/>
        <end position="336"/>
    </location>
</feature>
<keyword evidence="14" id="KW-1185">Reference proteome</keyword>
<evidence type="ECO:0000256" key="11">
    <source>
        <dbReference type="SAM" id="MobiDB-lite"/>
    </source>
</evidence>
<reference evidence="13 14" key="1">
    <citation type="submission" date="2023-10" db="EMBL/GenBank/DDBJ databases">
        <title>Chromosome-scale genome assembly provides insights into flower coloration mechanisms of Canna indica.</title>
        <authorList>
            <person name="Li C."/>
        </authorList>
    </citation>
    <scope>NUCLEOTIDE SEQUENCE [LARGE SCALE GENOMIC DNA]</scope>
    <source>
        <tissue evidence="13">Flower</tissue>
    </source>
</reference>
<dbReference type="FunFam" id="3.30.200.20:FF:000162">
    <property type="entry name" value="Adenine nucleotide alpha hydrolase-like domain kinase"/>
    <property type="match status" value="1"/>
</dbReference>
<comment type="catalytic activity">
    <reaction evidence="8">
        <text>L-threonyl-[protein] + ATP = O-phospho-L-threonyl-[protein] + ADP + H(+)</text>
        <dbReference type="Rhea" id="RHEA:46608"/>
        <dbReference type="Rhea" id="RHEA-COMP:11060"/>
        <dbReference type="Rhea" id="RHEA-COMP:11605"/>
        <dbReference type="ChEBI" id="CHEBI:15378"/>
        <dbReference type="ChEBI" id="CHEBI:30013"/>
        <dbReference type="ChEBI" id="CHEBI:30616"/>
        <dbReference type="ChEBI" id="CHEBI:61977"/>
        <dbReference type="ChEBI" id="CHEBI:456216"/>
        <dbReference type="EC" id="2.7.11.1"/>
    </reaction>
</comment>
<dbReference type="Gene3D" id="3.40.50.620">
    <property type="entry name" value="HUPs"/>
    <property type="match status" value="1"/>
</dbReference>
<evidence type="ECO:0000313" key="14">
    <source>
        <dbReference type="Proteomes" id="UP001327560"/>
    </source>
</evidence>
<dbReference type="Gene3D" id="1.10.510.10">
    <property type="entry name" value="Transferase(Phosphotransferase) domain 1"/>
    <property type="match status" value="1"/>
</dbReference>
<dbReference type="PROSITE" id="PS00108">
    <property type="entry name" value="PROTEIN_KINASE_ST"/>
    <property type="match status" value="1"/>
</dbReference>
<evidence type="ECO:0000256" key="2">
    <source>
        <dbReference type="ARBA" id="ARBA00022527"/>
    </source>
</evidence>
<feature type="compositionally biased region" description="Polar residues" evidence="11">
    <location>
        <begin position="318"/>
        <end position="330"/>
    </location>
</feature>
<dbReference type="Gene3D" id="3.30.200.20">
    <property type="entry name" value="Phosphorylase Kinase, domain 1"/>
    <property type="match status" value="1"/>
</dbReference>
<evidence type="ECO:0000256" key="4">
    <source>
        <dbReference type="ARBA" id="ARBA00022741"/>
    </source>
</evidence>
<dbReference type="GO" id="GO:0005524">
    <property type="term" value="F:ATP binding"/>
    <property type="evidence" value="ECO:0007669"/>
    <property type="project" value="UniProtKB-KW"/>
</dbReference>
<dbReference type="SUPFAM" id="SSF52402">
    <property type="entry name" value="Adenine nucleotide alpha hydrolases-like"/>
    <property type="match status" value="1"/>
</dbReference>
<dbReference type="AlphaFoldDB" id="A0AAQ3JY07"/>
<evidence type="ECO:0000256" key="1">
    <source>
        <dbReference type="ARBA" id="ARBA00000900"/>
    </source>
</evidence>
<dbReference type="Pfam" id="PF07714">
    <property type="entry name" value="PK_Tyr_Ser-Thr"/>
    <property type="match status" value="1"/>
</dbReference>
<dbReference type="InterPro" id="IPR011009">
    <property type="entry name" value="Kinase-like_dom_sf"/>
</dbReference>
<dbReference type="Proteomes" id="UP001327560">
    <property type="component" value="Chromosome 2"/>
</dbReference>
<dbReference type="InterPro" id="IPR008271">
    <property type="entry name" value="Ser/Thr_kinase_AS"/>
</dbReference>
<evidence type="ECO:0000256" key="10">
    <source>
        <dbReference type="SAM" id="Coils"/>
    </source>
</evidence>
<keyword evidence="5" id="KW-0418">Kinase</keyword>
<evidence type="ECO:0000256" key="5">
    <source>
        <dbReference type="ARBA" id="ARBA00022777"/>
    </source>
</evidence>
<gene>
    <name evidence="13" type="ORF">Cni_G05604</name>
</gene>
<evidence type="ECO:0000256" key="6">
    <source>
        <dbReference type="ARBA" id="ARBA00022786"/>
    </source>
</evidence>
<comment type="catalytic activity">
    <reaction evidence="9">
        <text>L-seryl-[protein] + ATP = O-phospho-L-seryl-[protein] + ADP + H(+)</text>
        <dbReference type="Rhea" id="RHEA:17989"/>
        <dbReference type="Rhea" id="RHEA-COMP:9863"/>
        <dbReference type="Rhea" id="RHEA-COMP:11604"/>
        <dbReference type="ChEBI" id="CHEBI:15378"/>
        <dbReference type="ChEBI" id="CHEBI:29999"/>
        <dbReference type="ChEBI" id="CHEBI:30616"/>
        <dbReference type="ChEBI" id="CHEBI:83421"/>
        <dbReference type="ChEBI" id="CHEBI:456216"/>
        <dbReference type="EC" id="2.7.11.1"/>
    </reaction>
</comment>
<dbReference type="InterPro" id="IPR000719">
    <property type="entry name" value="Prot_kinase_dom"/>
</dbReference>
<dbReference type="SMART" id="SM00220">
    <property type="entry name" value="S_TKc"/>
    <property type="match status" value="1"/>
</dbReference>
<dbReference type="PROSITE" id="PS50011">
    <property type="entry name" value="PROTEIN_KINASE_DOM"/>
    <property type="match status" value="1"/>
</dbReference>
<feature type="domain" description="Protein kinase" evidence="12">
    <location>
        <begin position="466"/>
        <end position="729"/>
    </location>
</feature>
<dbReference type="GO" id="GO:0061630">
    <property type="term" value="F:ubiquitin protein ligase activity"/>
    <property type="evidence" value="ECO:0007669"/>
    <property type="project" value="UniProtKB-EC"/>
</dbReference>